<comment type="subunit">
    <text evidence="5">Heterooligomer composed of large and small subunits.</text>
</comment>
<dbReference type="Pfam" id="PF13742">
    <property type="entry name" value="tRNA_anti_2"/>
    <property type="match status" value="1"/>
</dbReference>
<evidence type="ECO:0000256" key="6">
    <source>
        <dbReference type="RuleBase" id="RU004355"/>
    </source>
</evidence>
<evidence type="ECO:0000259" key="9">
    <source>
        <dbReference type="Pfam" id="PF13742"/>
    </source>
</evidence>
<keyword evidence="4 5" id="KW-0269">Exonuclease</keyword>
<dbReference type="InterPro" id="IPR020579">
    <property type="entry name" value="Exonuc_VII_lsu_C"/>
</dbReference>
<keyword evidence="3 5" id="KW-0378">Hydrolase</keyword>
<evidence type="ECO:0000256" key="5">
    <source>
        <dbReference type="HAMAP-Rule" id="MF_00378"/>
    </source>
</evidence>
<comment type="subcellular location">
    <subcellularLocation>
        <location evidence="5 6">Cytoplasm</location>
    </subcellularLocation>
</comment>
<gene>
    <name evidence="5 10" type="primary">xseA</name>
    <name evidence="10" type="ORF">ACFQNG_07335</name>
</gene>
<evidence type="ECO:0000256" key="7">
    <source>
        <dbReference type="SAM" id="Coils"/>
    </source>
</evidence>
<evidence type="ECO:0000256" key="2">
    <source>
        <dbReference type="ARBA" id="ARBA00022722"/>
    </source>
</evidence>
<comment type="catalytic activity">
    <reaction evidence="5 6">
        <text>Exonucleolytic cleavage in either 5'- to 3'- or 3'- to 5'-direction to yield nucleoside 5'-phosphates.</text>
        <dbReference type="EC" id="3.1.11.6"/>
    </reaction>
</comment>
<dbReference type="GO" id="GO:0008855">
    <property type="term" value="F:exodeoxyribonuclease VII activity"/>
    <property type="evidence" value="ECO:0007669"/>
    <property type="project" value="UniProtKB-EC"/>
</dbReference>
<comment type="caution">
    <text evidence="10">The sequence shown here is derived from an EMBL/GenBank/DDBJ whole genome shotgun (WGS) entry which is preliminary data.</text>
</comment>
<accession>A0ABW2RIY8</accession>
<dbReference type="Proteomes" id="UP001596500">
    <property type="component" value="Unassembled WGS sequence"/>
</dbReference>
<evidence type="ECO:0000256" key="1">
    <source>
        <dbReference type="ARBA" id="ARBA00022490"/>
    </source>
</evidence>
<comment type="similarity">
    <text evidence="5 6">Belongs to the XseA family.</text>
</comment>
<organism evidence="10 11">
    <name type="scientific">Laceyella putida</name>
    <dbReference type="NCBI Taxonomy" id="110101"/>
    <lineage>
        <taxon>Bacteria</taxon>
        <taxon>Bacillati</taxon>
        <taxon>Bacillota</taxon>
        <taxon>Bacilli</taxon>
        <taxon>Bacillales</taxon>
        <taxon>Thermoactinomycetaceae</taxon>
        <taxon>Laceyella</taxon>
    </lineage>
</organism>
<protein>
    <recommendedName>
        <fullName evidence="5">Exodeoxyribonuclease 7 large subunit</fullName>
        <ecNumber evidence="5">3.1.11.6</ecNumber>
    </recommendedName>
    <alternativeName>
        <fullName evidence="5">Exodeoxyribonuclease VII large subunit</fullName>
        <shortName evidence="5">Exonuclease VII large subunit</shortName>
    </alternativeName>
</protein>
<dbReference type="EMBL" id="JBHTBW010000019">
    <property type="protein sequence ID" value="MFC7440965.1"/>
    <property type="molecule type" value="Genomic_DNA"/>
</dbReference>
<dbReference type="Pfam" id="PF02601">
    <property type="entry name" value="Exonuc_VII_L"/>
    <property type="match status" value="1"/>
</dbReference>
<dbReference type="InterPro" id="IPR003753">
    <property type="entry name" value="Exonuc_VII_L"/>
</dbReference>
<dbReference type="NCBIfam" id="TIGR00237">
    <property type="entry name" value="xseA"/>
    <property type="match status" value="1"/>
</dbReference>
<keyword evidence="7" id="KW-0175">Coiled coil</keyword>
<dbReference type="HAMAP" id="MF_00378">
    <property type="entry name" value="Exonuc_7_L"/>
    <property type="match status" value="1"/>
</dbReference>
<dbReference type="CDD" id="cd04489">
    <property type="entry name" value="ExoVII_LU_OBF"/>
    <property type="match status" value="1"/>
</dbReference>
<comment type="function">
    <text evidence="5">Bidirectionally degrades single-stranded DNA into large acid-insoluble oligonucleotides, which are then degraded further into small acid-soluble oligonucleotides.</text>
</comment>
<reference evidence="11" key="1">
    <citation type="journal article" date="2019" name="Int. J. Syst. Evol. Microbiol.">
        <title>The Global Catalogue of Microorganisms (GCM) 10K type strain sequencing project: providing services to taxonomists for standard genome sequencing and annotation.</title>
        <authorList>
            <consortium name="The Broad Institute Genomics Platform"/>
            <consortium name="The Broad Institute Genome Sequencing Center for Infectious Disease"/>
            <person name="Wu L."/>
            <person name="Ma J."/>
        </authorList>
    </citation>
    <scope>NUCLEOTIDE SEQUENCE [LARGE SCALE GENOMIC DNA]</scope>
    <source>
        <strain evidence="11">CGMCC 1.12942</strain>
    </source>
</reference>
<dbReference type="RefSeq" id="WP_379864245.1">
    <property type="nucleotide sequence ID" value="NZ_JBHTBW010000019.1"/>
</dbReference>
<evidence type="ECO:0000256" key="4">
    <source>
        <dbReference type="ARBA" id="ARBA00022839"/>
    </source>
</evidence>
<feature type="coiled-coil region" evidence="7">
    <location>
        <begin position="314"/>
        <end position="394"/>
    </location>
</feature>
<feature type="domain" description="OB-fold nucleic acid binding" evidence="9">
    <location>
        <begin position="10"/>
        <end position="106"/>
    </location>
</feature>
<dbReference type="InterPro" id="IPR025824">
    <property type="entry name" value="OB-fold_nuc-bd_dom"/>
</dbReference>
<keyword evidence="11" id="KW-1185">Reference proteome</keyword>
<keyword evidence="2 5" id="KW-0540">Nuclease</keyword>
<name>A0ABW2RIY8_9BACL</name>
<dbReference type="EC" id="3.1.11.6" evidence="5"/>
<proteinExistence type="inferred from homology"/>
<keyword evidence="1 5" id="KW-0963">Cytoplasm</keyword>
<evidence type="ECO:0000313" key="11">
    <source>
        <dbReference type="Proteomes" id="UP001596500"/>
    </source>
</evidence>
<evidence type="ECO:0000313" key="10">
    <source>
        <dbReference type="EMBL" id="MFC7440965.1"/>
    </source>
</evidence>
<sequence>MIRESEREVWSVTDLVQHLYYKLENDDSLKGVWVEGEISNFSQHTHSRHMYFTLKDENATLNAVMFAGNNRRLRFVPKNGDRVLVKGYVSIYQKGGSLQFYAQDMRLSGVGDLYVAFQRLKEQLAAEGLFEAPKKAIPDFPKTVGVVTSAHGAAVRDIISTMRRRFPLTRILLFPVSVQGEKAPHEIAAAIEQMNLHREADVLIVGRGGGSIEELWAFNEEIVARTIYRSELPIISAVGHETDVTISDFVADVRAATPTAAAELAVPHIEEMEERVALLKQRLLRAQASALSRARERLEKSVDHPIFKYPHARLHQYVQRRDELEARLMRAMAQLVKEKSHRLASERVRLATHHPQERIKQMREKIATLKRQHRQEMMRKLKEWRQKHHSLVAQLDALSPLKVMQRGYSLVYRHGSNQLVKSSQQVQPGDLIRVRLADGQIKCQVWRSEGKSDE</sequence>
<evidence type="ECO:0000256" key="3">
    <source>
        <dbReference type="ARBA" id="ARBA00022801"/>
    </source>
</evidence>
<dbReference type="PANTHER" id="PTHR30008">
    <property type="entry name" value="EXODEOXYRIBONUCLEASE 7 LARGE SUBUNIT"/>
    <property type="match status" value="1"/>
</dbReference>
<evidence type="ECO:0000259" key="8">
    <source>
        <dbReference type="Pfam" id="PF02601"/>
    </source>
</evidence>
<dbReference type="PANTHER" id="PTHR30008:SF0">
    <property type="entry name" value="EXODEOXYRIBONUCLEASE 7 LARGE SUBUNIT"/>
    <property type="match status" value="1"/>
</dbReference>
<feature type="domain" description="Exonuclease VII large subunit C-terminal" evidence="8">
    <location>
        <begin position="132"/>
        <end position="444"/>
    </location>
</feature>